<evidence type="ECO:0000313" key="2">
    <source>
        <dbReference type="Proteomes" id="UP000019024"/>
    </source>
</evidence>
<proteinExistence type="predicted"/>
<organism evidence="1 2">
    <name type="scientific">Halostagnicola larsenii XH-48</name>
    <dbReference type="NCBI Taxonomy" id="797299"/>
    <lineage>
        <taxon>Archaea</taxon>
        <taxon>Methanobacteriati</taxon>
        <taxon>Methanobacteriota</taxon>
        <taxon>Stenosarchaea group</taxon>
        <taxon>Halobacteria</taxon>
        <taxon>Halobacteriales</taxon>
        <taxon>Natrialbaceae</taxon>
        <taxon>Halostagnicola</taxon>
    </lineage>
</organism>
<dbReference type="EMBL" id="CP007057">
    <property type="protein sequence ID" value="AHG02038.1"/>
    <property type="molecule type" value="Genomic_DNA"/>
</dbReference>
<reference evidence="1 2" key="1">
    <citation type="submission" date="2014-01" db="EMBL/GenBank/DDBJ databases">
        <authorList>
            <consortium name="DOE Joint Genome Institute"/>
            <person name="Anderson I."/>
            <person name="Huntemann M."/>
            <person name="Han J."/>
            <person name="Chen A."/>
            <person name="Kyrpides N."/>
            <person name="Mavromatis K."/>
            <person name="Markowitz V."/>
            <person name="Palaniappan K."/>
            <person name="Ivanova N."/>
            <person name="Schaumberg A."/>
            <person name="Pati A."/>
            <person name="Liolios K."/>
            <person name="Nordberg H.P."/>
            <person name="Cantor M.N."/>
            <person name="Hua S.X."/>
            <person name="Woyke T."/>
        </authorList>
    </citation>
    <scope>NUCLEOTIDE SEQUENCE [LARGE SCALE GENOMIC DNA]</scope>
    <source>
        <strain evidence="1 2">XH-48</strain>
        <plasmid evidence="2">2</plasmid>
    </source>
</reference>
<geneLocation type="plasmid" evidence="1">
    <name>unnamed</name>
</geneLocation>
<dbReference type="KEGG" id="hlr:HALLA_01680"/>
<sequence>MGTDERVLVRYRFTPNIDLTEAFTAPDIEYLAVSATRVLVIYTRAMRVAL</sequence>
<evidence type="ECO:0000313" key="1">
    <source>
        <dbReference type="EMBL" id="AHG02038.1"/>
    </source>
</evidence>
<name>W0JYF0_9EURY</name>
<accession>W0JYF0</accession>
<dbReference type="HOGENOM" id="CLU_3112942_0_0_2"/>
<keyword evidence="1" id="KW-0614">Plasmid</keyword>
<gene>
    <name evidence="1" type="ORF">HALLA_01680</name>
</gene>
<dbReference type="Proteomes" id="UP000019024">
    <property type="component" value="Plasmid unnamed2"/>
</dbReference>
<protein>
    <submittedName>
        <fullName evidence="1">Uncharacterized protein</fullName>
    </submittedName>
</protein>
<dbReference type="AlphaFoldDB" id="W0JYF0"/>
<keyword evidence="2" id="KW-1185">Reference proteome</keyword>